<dbReference type="EMBL" id="CP000113">
    <property type="protein sequence ID" value="ABF88530.1"/>
    <property type="molecule type" value="Genomic_DNA"/>
</dbReference>
<reference evidence="2 3" key="1">
    <citation type="journal article" date="2006" name="Proc. Natl. Acad. Sci. U.S.A.">
        <title>Evolution of sensory complexity recorded in a myxobacterial genome.</title>
        <authorList>
            <person name="Goldman B.S."/>
            <person name="Nierman W.C."/>
            <person name="Kaiser D."/>
            <person name="Slater S.C."/>
            <person name="Durkin A.S."/>
            <person name="Eisen J.A."/>
            <person name="Ronning C.M."/>
            <person name="Barbazuk W.B."/>
            <person name="Blanchard M."/>
            <person name="Field C."/>
            <person name="Halling C."/>
            <person name="Hinkle G."/>
            <person name="Iartchuk O."/>
            <person name="Kim H.S."/>
            <person name="Mackenzie C."/>
            <person name="Madupu R."/>
            <person name="Miller N."/>
            <person name="Shvartsbeyn A."/>
            <person name="Sullivan S.A."/>
            <person name="Vaudin M."/>
            <person name="Wiegand R."/>
            <person name="Kaplan H.B."/>
        </authorList>
    </citation>
    <scope>NUCLEOTIDE SEQUENCE [LARGE SCALE GENOMIC DNA]</scope>
    <source>
        <strain evidence="3">DK1622</strain>
    </source>
</reference>
<keyword evidence="3" id="KW-1185">Reference proteome</keyword>
<evidence type="ECO:0000313" key="3">
    <source>
        <dbReference type="Proteomes" id="UP000002402"/>
    </source>
</evidence>
<accession>Q1D2V3</accession>
<evidence type="ECO:0000256" key="1">
    <source>
        <dbReference type="SAM" id="MobiDB-lite"/>
    </source>
</evidence>
<organism evidence="2 3">
    <name type="scientific">Myxococcus xanthus (strain DK1622)</name>
    <dbReference type="NCBI Taxonomy" id="246197"/>
    <lineage>
        <taxon>Bacteria</taxon>
        <taxon>Pseudomonadati</taxon>
        <taxon>Myxococcota</taxon>
        <taxon>Myxococcia</taxon>
        <taxon>Myxococcales</taxon>
        <taxon>Cystobacterineae</taxon>
        <taxon>Myxococcaceae</taxon>
        <taxon>Myxococcus</taxon>
    </lineage>
</organism>
<dbReference type="HOGENOM" id="CLU_3390404_0_0_7"/>
<dbReference type="EnsemblBacteria" id="ABF88530">
    <property type="protein sequence ID" value="ABF88530"/>
    <property type="gene ID" value="MXAN_4861"/>
</dbReference>
<dbReference type="Proteomes" id="UP000002402">
    <property type="component" value="Chromosome"/>
</dbReference>
<protein>
    <submittedName>
        <fullName evidence="2">Uncharacterized protein</fullName>
    </submittedName>
</protein>
<sequence>MSTPPGRLLGHEIHPSRKQTAGAEAIATFMSR</sequence>
<evidence type="ECO:0000313" key="2">
    <source>
        <dbReference type="EMBL" id="ABF88530.1"/>
    </source>
</evidence>
<name>Q1D2V3_MYXXD</name>
<dbReference type="KEGG" id="mxa:MXAN_4861"/>
<dbReference type="AlphaFoldDB" id="Q1D2V3"/>
<gene>
    <name evidence="2" type="ordered locus">MXAN_4861</name>
</gene>
<proteinExistence type="predicted"/>
<feature type="region of interest" description="Disordered" evidence="1">
    <location>
        <begin position="1"/>
        <end position="32"/>
    </location>
</feature>